<evidence type="ECO:0000313" key="6">
    <source>
        <dbReference type="EMBL" id="PYH87633.1"/>
    </source>
</evidence>
<dbReference type="InterPro" id="IPR016163">
    <property type="entry name" value="Ald_DH_C"/>
</dbReference>
<dbReference type="InterPro" id="IPR016162">
    <property type="entry name" value="Ald_DH_N"/>
</dbReference>
<dbReference type="Gene3D" id="3.40.309.10">
    <property type="entry name" value="Aldehyde Dehydrogenase, Chain A, domain 2"/>
    <property type="match status" value="1"/>
</dbReference>
<dbReference type="InterPro" id="IPR015590">
    <property type="entry name" value="Aldehyde_DH_dom"/>
</dbReference>
<dbReference type="VEuPathDB" id="FungiDB:BO71DRAFT_436529"/>
<name>A0A319D999_9EURO</name>
<proteinExistence type="inferred from homology"/>
<protein>
    <recommendedName>
        <fullName evidence="2">aldehyde dehydrogenase (NAD(+))</fullName>
        <ecNumber evidence="2">1.2.1.3</ecNumber>
    </recommendedName>
</protein>
<dbReference type="SUPFAM" id="SSF53720">
    <property type="entry name" value="ALDH-like"/>
    <property type="match status" value="1"/>
</dbReference>
<feature type="region of interest" description="Disordered" evidence="4">
    <location>
        <begin position="1"/>
        <end position="21"/>
    </location>
</feature>
<comment type="catalytic activity">
    <reaction evidence="3">
        <text>an aldehyde + NAD(+) + H2O = a carboxylate + NADH + 2 H(+)</text>
        <dbReference type="Rhea" id="RHEA:16185"/>
        <dbReference type="ChEBI" id="CHEBI:15377"/>
        <dbReference type="ChEBI" id="CHEBI:15378"/>
        <dbReference type="ChEBI" id="CHEBI:17478"/>
        <dbReference type="ChEBI" id="CHEBI:29067"/>
        <dbReference type="ChEBI" id="CHEBI:57540"/>
        <dbReference type="ChEBI" id="CHEBI:57945"/>
        <dbReference type="EC" id="1.2.1.3"/>
    </reaction>
</comment>
<dbReference type="STRING" id="1448320.A0A319D999"/>
<dbReference type="Proteomes" id="UP000247810">
    <property type="component" value="Unassembled WGS sequence"/>
</dbReference>
<evidence type="ECO:0000256" key="3">
    <source>
        <dbReference type="ARBA" id="ARBA00049194"/>
    </source>
</evidence>
<dbReference type="GO" id="GO:0004029">
    <property type="term" value="F:aldehyde dehydrogenase (NAD+) activity"/>
    <property type="evidence" value="ECO:0007669"/>
    <property type="project" value="UniProtKB-EC"/>
</dbReference>
<evidence type="ECO:0000256" key="4">
    <source>
        <dbReference type="SAM" id="MobiDB-lite"/>
    </source>
</evidence>
<feature type="domain" description="Aldehyde dehydrogenase" evidence="5">
    <location>
        <begin position="8"/>
        <end position="152"/>
    </location>
</feature>
<evidence type="ECO:0000256" key="1">
    <source>
        <dbReference type="ARBA" id="ARBA00009986"/>
    </source>
</evidence>
<dbReference type="EMBL" id="KZ826199">
    <property type="protein sequence ID" value="PYH87633.1"/>
    <property type="molecule type" value="Genomic_DNA"/>
</dbReference>
<gene>
    <name evidence="6" type="ORF">BO71DRAFT_436529</name>
</gene>
<comment type="similarity">
    <text evidence="1">Belongs to the aldehyde dehydrogenase family.</text>
</comment>
<evidence type="ECO:0000259" key="5">
    <source>
        <dbReference type="Pfam" id="PF00171"/>
    </source>
</evidence>
<dbReference type="Gene3D" id="3.40.605.10">
    <property type="entry name" value="Aldehyde Dehydrogenase, Chain A, domain 1"/>
    <property type="match status" value="1"/>
</dbReference>
<keyword evidence="7" id="KW-1185">Reference proteome</keyword>
<evidence type="ECO:0000256" key="2">
    <source>
        <dbReference type="ARBA" id="ARBA00024226"/>
    </source>
</evidence>
<dbReference type="InterPro" id="IPR016161">
    <property type="entry name" value="Ald_DH/histidinol_DH"/>
</dbReference>
<dbReference type="PANTHER" id="PTHR11699">
    <property type="entry name" value="ALDEHYDE DEHYDROGENASE-RELATED"/>
    <property type="match status" value="1"/>
</dbReference>
<sequence>MLAPVHVAGDPLSKPTTRGPQADRLQFERVMTYPALAREEKVVIPLGGDREKEKGYFVQPTILTDVPQESKLMQEESFGPVVIVNTFTEEEDVMRRANDSEYGLCASICTRDLGRAMRAAKRLEAGSVGVNCTSPVIAFDKPFGGWKGSGIAVWRVEGELQEKTVLVAL</sequence>
<reference evidence="6 7" key="1">
    <citation type="submission" date="2018-02" db="EMBL/GenBank/DDBJ databases">
        <title>The genomes of Aspergillus section Nigri reveals drivers in fungal speciation.</title>
        <authorList>
            <consortium name="DOE Joint Genome Institute"/>
            <person name="Vesth T.C."/>
            <person name="Nybo J."/>
            <person name="Theobald S."/>
            <person name="Brandl J."/>
            <person name="Frisvad J.C."/>
            <person name="Nielsen K.F."/>
            <person name="Lyhne E.K."/>
            <person name="Kogle M.E."/>
            <person name="Kuo A."/>
            <person name="Riley R."/>
            <person name="Clum A."/>
            <person name="Nolan M."/>
            <person name="Lipzen A."/>
            <person name="Salamov A."/>
            <person name="Henrissat B."/>
            <person name="Wiebenga A."/>
            <person name="De vries R.P."/>
            <person name="Grigoriev I.V."/>
            <person name="Mortensen U.H."/>
            <person name="Andersen M.R."/>
            <person name="Baker S.E."/>
        </authorList>
    </citation>
    <scope>NUCLEOTIDE SEQUENCE [LARGE SCALE GENOMIC DNA]</scope>
    <source>
        <strain evidence="6 7">CBS 707.79</strain>
    </source>
</reference>
<dbReference type="AlphaFoldDB" id="A0A319D999"/>
<organism evidence="6 7">
    <name type="scientific">Aspergillus ellipticus CBS 707.79</name>
    <dbReference type="NCBI Taxonomy" id="1448320"/>
    <lineage>
        <taxon>Eukaryota</taxon>
        <taxon>Fungi</taxon>
        <taxon>Dikarya</taxon>
        <taxon>Ascomycota</taxon>
        <taxon>Pezizomycotina</taxon>
        <taxon>Eurotiomycetes</taxon>
        <taxon>Eurotiomycetidae</taxon>
        <taxon>Eurotiales</taxon>
        <taxon>Aspergillaceae</taxon>
        <taxon>Aspergillus</taxon>
        <taxon>Aspergillus subgen. Circumdati</taxon>
    </lineage>
</organism>
<evidence type="ECO:0000313" key="7">
    <source>
        <dbReference type="Proteomes" id="UP000247810"/>
    </source>
</evidence>
<dbReference type="EC" id="1.2.1.3" evidence="2"/>
<accession>A0A319D999</accession>
<dbReference type="Pfam" id="PF00171">
    <property type="entry name" value="Aldedh"/>
    <property type="match status" value="1"/>
</dbReference>
<dbReference type="OrthoDB" id="310895at2759"/>